<gene>
    <name evidence="1" type="ORF">NON19_27965</name>
</gene>
<dbReference type="RefSeq" id="WP_255931912.1">
    <property type="nucleotide sequence ID" value="NZ_JANFNH010000048.1"/>
</dbReference>
<dbReference type="EMBL" id="JANFNH010000048">
    <property type="protein sequence ID" value="MCQ4045765.1"/>
    <property type="molecule type" value="Genomic_DNA"/>
</dbReference>
<name>A0ABT1PNA6_9ACTN</name>
<evidence type="ECO:0000313" key="2">
    <source>
        <dbReference type="Proteomes" id="UP001206206"/>
    </source>
</evidence>
<evidence type="ECO:0000313" key="1">
    <source>
        <dbReference type="EMBL" id="MCQ4045765.1"/>
    </source>
</evidence>
<accession>A0ABT1PNA6</accession>
<comment type="caution">
    <text evidence="1">The sequence shown here is derived from an EMBL/GenBank/DDBJ whole genome shotgun (WGS) entry which is preliminary data.</text>
</comment>
<proteinExistence type="predicted"/>
<keyword evidence="2" id="KW-1185">Reference proteome</keyword>
<dbReference type="Proteomes" id="UP001206206">
    <property type="component" value="Unassembled WGS sequence"/>
</dbReference>
<organism evidence="1 2">
    <name type="scientific">Streptantibioticus rubrisoli</name>
    <dbReference type="NCBI Taxonomy" id="1387313"/>
    <lineage>
        <taxon>Bacteria</taxon>
        <taxon>Bacillati</taxon>
        <taxon>Actinomycetota</taxon>
        <taxon>Actinomycetes</taxon>
        <taxon>Kitasatosporales</taxon>
        <taxon>Streptomycetaceae</taxon>
        <taxon>Streptantibioticus</taxon>
    </lineage>
</organism>
<dbReference type="SUPFAM" id="SSF56112">
    <property type="entry name" value="Protein kinase-like (PK-like)"/>
    <property type="match status" value="1"/>
</dbReference>
<sequence>MATTPVLFDDLPKAVREAVEAQTGPILKVEAISAGLNSALSARVHTATRSVFLKGLPSDHRWVWTQQREASINPYVVPLAPHLLWQVETGGWNVLGFEAIDGHHADYRPDSPDLAMVAQALRQLGEIPCPDVPLRRAEQRLSAYVDEPAILKFFAGDALLHTDLNNHNVLITDRGHLVDWGWATRGASWLDPGYWVIWLIAAGGHSPEEAETVASQIPSWGSAPQEGVNAFAEANVRIWDEIAGADPDPWTNRMVKAAHRWRDYRLL</sequence>
<protein>
    <submittedName>
        <fullName evidence="1">Aminoglycoside phosphotransferase</fullName>
    </submittedName>
</protein>
<dbReference type="InterPro" id="IPR011009">
    <property type="entry name" value="Kinase-like_dom_sf"/>
</dbReference>
<reference evidence="1 2" key="1">
    <citation type="submission" date="2022-06" db="EMBL/GenBank/DDBJ databases">
        <title>Draft genome sequence of type strain Streptomyces rubrisoli DSM 42083.</title>
        <authorList>
            <person name="Duangmal K."/>
            <person name="Klaysubun C."/>
        </authorList>
    </citation>
    <scope>NUCLEOTIDE SEQUENCE [LARGE SCALE GENOMIC DNA]</scope>
    <source>
        <strain evidence="1 2">DSM 42083</strain>
    </source>
</reference>
<dbReference type="Gene3D" id="3.90.1200.10">
    <property type="match status" value="1"/>
</dbReference>